<feature type="transmembrane region" description="Helical" evidence="1">
    <location>
        <begin position="52"/>
        <end position="82"/>
    </location>
</feature>
<evidence type="ECO:0000313" key="3">
    <source>
        <dbReference type="Proteomes" id="UP000663828"/>
    </source>
</evidence>
<protein>
    <submittedName>
        <fullName evidence="2">Uncharacterized protein</fullName>
    </submittedName>
</protein>
<proteinExistence type="predicted"/>
<name>A0A816H3S6_ADIRI</name>
<evidence type="ECO:0000313" key="2">
    <source>
        <dbReference type="EMBL" id="CAF1681996.1"/>
    </source>
</evidence>
<keyword evidence="1" id="KW-1133">Transmembrane helix</keyword>
<accession>A0A816H3S6</accession>
<feature type="non-terminal residue" evidence="2">
    <location>
        <position position="1"/>
    </location>
</feature>
<keyword evidence="3" id="KW-1185">Reference proteome</keyword>
<keyword evidence="1" id="KW-0812">Transmembrane</keyword>
<keyword evidence="1" id="KW-0472">Membrane</keyword>
<comment type="caution">
    <text evidence="2">The sequence shown here is derived from an EMBL/GenBank/DDBJ whole genome shotgun (WGS) entry which is preliminary data.</text>
</comment>
<dbReference type="Proteomes" id="UP000663828">
    <property type="component" value="Unassembled WGS sequence"/>
</dbReference>
<evidence type="ECO:0000256" key="1">
    <source>
        <dbReference type="SAM" id="Phobius"/>
    </source>
</evidence>
<dbReference type="EMBL" id="CAJNOR010015359">
    <property type="protein sequence ID" value="CAF1681996.1"/>
    <property type="molecule type" value="Genomic_DNA"/>
</dbReference>
<reference evidence="2" key="1">
    <citation type="submission" date="2021-02" db="EMBL/GenBank/DDBJ databases">
        <authorList>
            <person name="Nowell W R."/>
        </authorList>
    </citation>
    <scope>NUCLEOTIDE SEQUENCE</scope>
</reference>
<gene>
    <name evidence="2" type="ORF">XAT740_LOCUS60795</name>
</gene>
<dbReference type="AlphaFoldDB" id="A0A816H3S6"/>
<sequence length="101" mass="12089">QSKPKYGINETVQRMIDRLFVDDWSINRFYENYSDKCHPTECSYSFVQNFDILHIVTTILDLYGCLTILLSLFIPFIIDIIFRMHYKRMEMVITPDTPLQD</sequence>
<organism evidence="2 3">
    <name type="scientific">Adineta ricciae</name>
    <name type="common">Rotifer</name>
    <dbReference type="NCBI Taxonomy" id="249248"/>
    <lineage>
        <taxon>Eukaryota</taxon>
        <taxon>Metazoa</taxon>
        <taxon>Spiralia</taxon>
        <taxon>Gnathifera</taxon>
        <taxon>Rotifera</taxon>
        <taxon>Eurotatoria</taxon>
        <taxon>Bdelloidea</taxon>
        <taxon>Adinetida</taxon>
        <taxon>Adinetidae</taxon>
        <taxon>Adineta</taxon>
    </lineage>
</organism>